<sequence length="188" mass="19439">MTHSPPDLTTAPSCAIRPRLAVLLPLLLAGCGYSQSKMAHQAQYNMIGMTANDLEACAGPPDKTTRLNARTELLTYINKPSATGGLTVQLPLSLGGVSLGGSGTYCSASLRLVDGRVSELHYTGDDDMAVGTDGVCAALVRGCMRQTEPTMHPATGPSKTPTASAFHSPDVPAQPPVAELIEPAAPAK</sequence>
<feature type="region of interest" description="Disordered" evidence="1">
    <location>
        <begin position="148"/>
        <end position="188"/>
    </location>
</feature>
<keyword evidence="4" id="KW-1185">Reference proteome</keyword>
<evidence type="ECO:0000313" key="3">
    <source>
        <dbReference type="EMBL" id="NVN31620.1"/>
    </source>
</evidence>
<reference evidence="3 5" key="1">
    <citation type="submission" date="2020-06" db="EMBL/GenBank/DDBJ databases">
        <title>Description of novel acetic acid bacteria.</title>
        <authorList>
            <person name="Sombolestani A."/>
        </authorList>
    </citation>
    <scope>NUCLEOTIDE SEQUENCE [LARGE SCALE GENOMIC DNA]</scope>
    <source>
        <strain evidence="3 5">LMG 26838</strain>
    </source>
</reference>
<dbReference type="Proteomes" id="UP000557688">
    <property type="component" value="Unassembled WGS sequence"/>
</dbReference>
<dbReference type="AlphaFoldDB" id="A0A850NTM6"/>
<organism evidence="3 5">
    <name type="scientific">Endobacter medicaginis</name>
    <dbReference type="NCBI Taxonomy" id="1181271"/>
    <lineage>
        <taxon>Bacteria</taxon>
        <taxon>Pseudomonadati</taxon>
        <taxon>Pseudomonadota</taxon>
        <taxon>Alphaproteobacteria</taxon>
        <taxon>Acetobacterales</taxon>
        <taxon>Acetobacteraceae</taxon>
        <taxon>Endobacter</taxon>
    </lineage>
</organism>
<dbReference type="EMBL" id="JABXXQ010000434">
    <property type="protein sequence ID" value="NVN31620.1"/>
    <property type="molecule type" value="Genomic_DNA"/>
</dbReference>
<gene>
    <name evidence="2" type="ORF">FHR90_001016</name>
    <name evidence="3" type="ORF">HUK83_14930</name>
</gene>
<dbReference type="RefSeq" id="WP_176626055.1">
    <property type="nucleotide sequence ID" value="NZ_JABXXQ010000434.1"/>
</dbReference>
<proteinExistence type="predicted"/>
<reference evidence="2 4" key="2">
    <citation type="submission" date="2020-08" db="EMBL/GenBank/DDBJ databases">
        <title>Genomic Encyclopedia of Type Strains, Phase III (KMG-III): the genomes of soil and plant-associated and newly described type strains.</title>
        <authorList>
            <person name="Whitman W."/>
        </authorList>
    </citation>
    <scope>NUCLEOTIDE SEQUENCE [LARGE SCALE GENOMIC DNA]</scope>
    <source>
        <strain evidence="2 4">CECT 8088</strain>
    </source>
</reference>
<evidence type="ECO:0000313" key="4">
    <source>
        <dbReference type="Proteomes" id="UP000557688"/>
    </source>
</evidence>
<dbReference type="EMBL" id="JACHXV010000003">
    <property type="protein sequence ID" value="MBB3173198.1"/>
    <property type="molecule type" value="Genomic_DNA"/>
</dbReference>
<dbReference type="Proteomes" id="UP000565205">
    <property type="component" value="Unassembled WGS sequence"/>
</dbReference>
<evidence type="ECO:0000313" key="5">
    <source>
        <dbReference type="Proteomes" id="UP000565205"/>
    </source>
</evidence>
<evidence type="ECO:0000313" key="2">
    <source>
        <dbReference type="EMBL" id="MBB3173198.1"/>
    </source>
</evidence>
<comment type="caution">
    <text evidence="3">The sequence shown here is derived from an EMBL/GenBank/DDBJ whole genome shotgun (WGS) entry which is preliminary data.</text>
</comment>
<protein>
    <submittedName>
        <fullName evidence="3">Uncharacterized protein</fullName>
    </submittedName>
</protein>
<accession>A0A850NTM6</accession>
<evidence type="ECO:0000256" key="1">
    <source>
        <dbReference type="SAM" id="MobiDB-lite"/>
    </source>
</evidence>
<name>A0A850NTM6_9PROT</name>